<keyword evidence="8" id="KW-1185">Reference proteome</keyword>
<evidence type="ECO:0000256" key="4">
    <source>
        <dbReference type="ARBA" id="ARBA00022801"/>
    </source>
</evidence>
<dbReference type="Pfam" id="PF00753">
    <property type="entry name" value="Lactamase_B"/>
    <property type="match status" value="1"/>
</dbReference>
<dbReference type="PANTHER" id="PTHR42978:SF2">
    <property type="entry name" value="102 KBASES UNSTABLE REGION: FROM 1 TO 119443"/>
    <property type="match status" value="1"/>
</dbReference>
<dbReference type="InterPro" id="IPR001279">
    <property type="entry name" value="Metallo-B-lactamas"/>
</dbReference>
<dbReference type="SMART" id="SM00849">
    <property type="entry name" value="Lactamase_B"/>
    <property type="match status" value="1"/>
</dbReference>
<keyword evidence="5" id="KW-0862">Zinc</keyword>
<evidence type="ECO:0000256" key="1">
    <source>
        <dbReference type="ARBA" id="ARBA00001947"/>
    </source>
</evidence>
<evidence type="ECO:0000259" key="6">
    <source>
        <dbReference type="SMART" id="SM00849"/>
    </source>
</evidence>
<comment type="similarity">
    <text evidence="2">Belongs to the metallo-beta-lactamase superfamily.</text>
</comment>
<dbReference type="OrthoDB" id="333278at2"/>
<name>A0A285CN92_9BACI</name>
<dbReference type="PANTHER" id="PTHR42978">
    <property type="entry name" value="QUORUM-QUENCHING LACTONASE YTNP-RELATED-RELATED"/>
    <property type="match status" value="1"/>
</dbReference>
<evidence type="ECO:0000313" key="7">
    <source>
        <dbReference type="EMBL" id="SNX68463.1"/>
    </source>
</evidence>
<evidence type="ECO:0000256" key="5">
    <source>
        <dbReference type="ARBA" id="ARBA00022833"/>
    </source>
</evidence>
<dbReference type="Proteomes" id="UP000219546">
    <property type="component" value="Unassembled WGS sequence"/>
</dbReference>
<sequence length="281" mass="32635">MEPMPRNFVFNIKVYKTGECFQLGKLTDCKNPWKKQSFPALIFSFSHPEKGNILFDTGYDSAYFVASARFPYRLYQFVTPVKLYEDFSFKTSLPPIDTVLISHFHADHLGGLHFFKDKPIICSNQEWESVRDKKGFKALKRAYLPDLVPPNLRFSFLEETSLVRLPDELSPFTQGYDLLGDSSIYAVLLPGHTRYQYGIFLRTKNRWVFLCADASWSLKSIEQLSLPLPFARLAIEDWSAYIETFAMLNQLHLKNKNILIFPSHCEATYLKWKDKLGTLDQ</sequence>
<evidence type="ECO:0000256" key="3">
    <source>
        <dbReference type="ARBA" id="ARBA00022723"/>
    </source>
</evidence>
<evidence type="ECO:0000313" key="8">
    <source>
        <dbReference type="Proteomes" id="UP000219546"/>
    </source>
</evidence>
<dbReference type="InterPro" id="IPR051013">
    <property type="entry name" value="MBL_superfamily_lactonases"/>
</dbReference>
<reference evidence="7 8" key="1">
    <citation type="submission" date="2017-08" db="EMBL/GenBank/DDBJ databases">
        <authorList>
            <person name="de Groot N.N."/>
        </authorList>
    </citation>
    <scope>NUCLEOTIDE SEQUENCE [LARGE SCALE GENOMIC DNA]</scope>
    <source>
        <strain evidence="7 8">JC228</strain>
    </source>
</reference>
<protein>
    <submittedName>
        <fullName evidence="7">Glyoxylase-like metal-dependent hydrolase (Beta-lactamase superfamily II)</fullName>
    </submittedName>
</protein>
<gene>
    <name evidence="7" type="ORF">SAMN05877753_102543</name>
</gene>
<dbReference type="SUPFAM" id="SSF56281">
    <property type="entry name" value="Metallo-hydrolase/oxidoreductase"/>
    <property type="match status" value="1"/>
</dbReference>
<dbReference type="GO" id="GO:0046872">
    <property type="term" value="F:metal ion binding"/>
    <property type="evidence" value="ECO:0007669"/>
    <property type="project" value="UniProtKB-KW"/>
</dbReference>
<dbReference type="GO" id="GO:0016787">
    <property type="term" value="F:hydrolase activity"/>
    <property type="evidence" value="ECO:0007669"/>
    <property type="project" value="UniProtKB-KW"/>
</dbReference>
<dbReference type="AlphaFoldDB" id="A0A285CN92"/>
<keyword evidence="4 7" id="KW-0378">Hydrolase</keyword>
<keyword evidence="3" id="KW-0479">Metal-binding</keyword>
<dbReference type="Gene3D" id="3.60.15.10">
    <property type="entry name" value="Ribonuclease Z/Hydroxyacylglutathione hydrolase-like"/>
    <property type="match status" value="1"/>
</dbReference>
<accession>A0A285CN92</accession>
<feature type="domain" description="Metallo-beta-lactamase" evidence="6">
    <location>
        <begin position="39"/>
        <end position="264"/>
    </location>
</feature>
<dbReference type="CDD" id="cd07730">
    <property type="entry name" value="metallo-hydrolase-like_MBL-fold"/>
    <property type="match status" value="1"/>
</dbReference>
<dbReference type="EMBL" id="OAOP01000002">
    <property type="protein sequence ID" value="SNX68463.1"/>
    <property type="molecule type" value="Genomic_DNA"/>
</dbReference>
<dbReference type="InterPro" id="IPR036866">
    <property type="entry name" value="RibonucZ/Hydroxyglut_hydro"/>
</dbReference>
<evidence type="ECO:0000256" key="2">
    <source>
        <dbReference type="ARBA" id="ARBA00007749"/>
    </source>
</evidence>
<organism evidence="7 8">
    <name type="scientific">Bacillus oleivorans</name>
    <dbReference type="NCBI Taxonomy" id="1448271"/>
    <lineage>
        <taxon>Bacteria</taxon>
        <taxon>Bacillati</taxon>
        <taxon>Bacillota</taxon>
        <taxon>Bacilli</taxon>
        <taxon>Bacillales</taxon>
        <taxon>Bacillaceae</taxon>
        <taxon>Bacillus</taxon>
    </lineage>
</organism>
<proteinExistence type="inferred from homology"/>
<comment type="cofactor">
    <cofactor evidence="1">
        <name>Zn(2+)</name>
        <dbReference type="ChEBI" id="CHEBI:29105"/>
    </cofactor>
</comment>